<dbReference type="GeneID" id="39114183"/>
<keyword evidence="2 6" id="KW-0689">Ribosomal protein</keyword>
<keyword evidence="3" id="KW-0687">Ribonucleoprotein</keyword>
<keyword evidence="6" id="KW-0496">Mitochondrion</keyword>
<gene>
    <name evidence="6" type="primary">rps3</name>
</gene>
<dbReference type="GO" id="GO:0006412">
    <property type="term" value="P:translation"/>
    <property type="evidence" value="ECO:0007669"/>
    <property type="project" value="InterPro"/>
</dbReference>
<proteinExistence type="inferred from homology"/>
<dbReference type="InterPro" id="IPR001351">
    <property type="entry name" value="Ribosomal_uS3_C"/>
</dbReference>
<feature type="transmembrane region" description="Helical" evidence="4">
    <location>
        <begin position="41"/>
        <end position="64"/>
    </location>
</feature>
<dbReference type="EMBL" id="MH910097">
    <property type="protein sequence ID" value="QBC73429.1"/>
    <property type="molecule type" value="Genomic_DNA"/>
</dbReference>
<comment type="similarity">
    <text evidence="1">Belongs to the universal ribosomal protein uS3 family.</text>
</comment>
<accession>A0A411K7P1</accession>
<protein>
    <submittedName>
        <fullName evidence="6">Ribosomal protein S3</fullName>
    </submittedName>
</protein>
<name>A0A411K7P1_9EUKA</name>
<dbReference type="Pfam" id="PF00189">
    <property type="entry name" value="Ribosomal_S3_C"/>
    <property type="match status" value="1"/>
</dbReference>
<evidence type="ECO:0000256" key="2">
    <source>
        <dbReference type="ARBA" id="ARBA00022980"/>
    </source>
</evidence>
<dbReference type="SUPFAM" id="SSF54821">
    <property type="entry name" value="Ribosomal protein S3 C-terminal domain"/>
    <property type="match status" value="1"/>
</dbReference>
<evidence type="ECO:0000256" key="1">
    <source>
        <dbReference type="ARBA" id="ARBA00010761"/>
    </source>
</evidence>
<sequence length="397" mass="47956">MGHIINPVLLRLSYNSFWKNQWVTPLKNISNNSYLTVNDNFFRIFFLSFFKITKNFFCRFYIYLNSFKLYRFGNNVNFILLFNDFFLFSFVVKNYLLIIENFSENENVSNNNNNLNFKLNLNKLVDRRIEVISELKQIIFGQKLFLKTVYPLFIHFGLYVRNILKINNSVNIKKTVYSFFLIKLIILKKIFLKIKKKSLNFFFLEFLFLKGLRFILFLNKKYNLLSFLYLKKKYKNLTIDHLEKNVIIYIYLYIYFFRIRLYKFYILFFKKRLSYLKLNTVNCNFFFFPIKSFELSANSILSYLINGIKINLSYGKLFFSLKDLININYGLIRGIKIRFCGRFTRKQRVFAKKFVFGNVPLNSFNEKIDYASGKLTTRYGVGGIKVWLLKKKFKFNN</sequence>
<dbReference type="GO" id="GO:0005840">
    <property type="term" value="C:ribosome"/>
    <property type="evidence" value="ECO:0007669"/>
    <property type="project" value="UniProtKB-KW"/>
</dbReference>
<dbReference type="GO" id="GO:1990904">
    <property type="term" value="C:ribonucleoprotein complex"/>
    <property type="evidence" value="ECO:0007669"/>
    <property type="project" value="UniProtKB-KW"/>
</dbReference>
<keyword evidence="4" id="KW-0472">Membrane</keyword>
<dbReference type="GO" id="GO:0003735">
    <property type="term" value="F:structural constituent of ribosome"/>
    <property type="evidence" value="ECO:0007669"/>
    <property type="project" value="InterPro"/>
</dbReference>
<evidence type="ECO:0000313" key="6">
    <source>
        <dbReference type="EMBL" id="QBC73429.1"/>
    </source>
</evidence>
<dbReference type="AlphaFoldDB" id="A0A411K7P1"/>
<feature type="transmembrane region" description="Helical" evidence="4">
    <location>
        <begin position="199"/>
        <end position="218"/>
    </location>
</feature>
<dbReference type="RefSeq" id="YP_009557790.1">
    <property type="nucleotide sequence ID" value="NC_040955.1"/>
</dbReference>
<reference evidence="6" key="1">
    <citation type="journal article" date="2019" name="Eur. J. Protist.">
        <title>The complete mitochondrial genome of Paravannella minima (Amoebozoa, Discosea, Vannellida).</title>
        <authorList>
            <person name="Bondarenko N."/>
            <person name="Glotova A."/>
            <person name="Nassonova E."/>
            <person name="Masharsky A."/>
            <person name="Polev D."/>
            <person name="Smirnov A."/>
        </authorList>
    </citation>
    <scope>NUCLEOTIDE SEQUENCE</scope>
</reference>
<organism evidence="6">
    <name type="scientific">Paravannella minima</name>
    <dbReference type="NCBI Taxonomy" id="1443144"/>
    <lineage>
        <taxon>Eukaryota</taxon>
        <taxon>Amoebozoa</taxon>
        <taxon>Discosea</taxon>
        <taxon>Flabellinia</taxon>
        <taxon>Vannellidae</taxon>
        <taxon>Paravannella</taxon>
    </lineage>
</organism>
<evidence type="ECO:0000256" key="4">
    <source>
        <dbReference type="SAM" id="Phobius"/>
    </source>
</evidence>
<evidence type="ECO:0000259" key="5">
    <source>
        <dbReference type="Pfam" id="PF00189"/>
    </source>
</evidence>
<keyword evidence="4" id="KW-0812">Transmembrane</keyword>
<feature type="transmembrane region" description="Helical" evidence="4">
    <location>
        <begin position="246"/>
        <end position="268"/>
    </location>
</feature>
<dbReference type="Gene3D" id="3.30.1140.32">
    <property type="entry name" value="Ribosomal protein S3, C-terminal domain"/>
    <property type="match status" value="1"/>
</dbReference>
<feature type="domain" description="Small ribosomal subunit protein uS3 C-terminal" evidence="5">
    <location>
        <begin position="332"/>
        <end position="388"/>
    </location>
</feature>
<geneLocation type="mitochondrion" evidence="6"/>
<feature type="transmembrane region" description="Helical" evidence="4">
    <location>
        <begin position="76"/>
        <end position="98"/>
    </location>
</feature>
<dbReference type="InterPro" id="IPR036419">
    <property type="entry name" value="Ribosomal_S3_C_sf"/>
</dbReference>
<keyword evidence="4" id="KW-1133">Transmembrane helix</keyword>
<evidence type="ECO:0000256" key="3">
    <source>
        <dbReference type="ARBA" id="ARBA00023274"/>
    </source>
</evidence>